<protein>
    <submittedName>
        <fullName evidence="3">Uncharacterized protein</fullName>
    </submittedName>
</protein>
<accession>A0ABR2R1M0</accession>
<proteinExistence type="predicted"/>
<dbReference type="PANTHER" id="PTHR48006">
    <property type="entry name" value="LEUCINE-RICH REPEAT-CONTAINING PROTEIN DDB_G0281931-RELATED"/>
    <property type="match status" value="1"/>
</dbReference>
<comment type="subcellular location">
    <subcellularLocation>
        <location evidence="1">Membrane</location>
        <topology evidence="1">Single-pass type I membrane protein</topology>
    </subcellularLocation>
</comment>
<evidence type="ECO:0000256" key="1">
    <source>
        <dbReference type="ARBA" id="ARBA00004479"/>
    </source>
</evidence>
<organism evidence="3 4">
    <name type="scientific">Hibiscus sabdariffa</name>
    <name type="common">roselle</name>
    <dbReference type="NCBI Taxonomy" id="183260"/>
    <lineage>
        <taxon>Eukaryota</taxon>
        <taxon>Viridiplantae</taxon>
        <taxon>Streptophyta</taxon>
        <taxon>Embryophyta</taxon>
        <taxon>Tracheophyta</taxon>
        <taxon>Spermatophyta</taxon>
        <taxon>Magnoliopsida</taxon>
        <taxon>eudicotyledons</taxon>
        <taxon>Gunneridae</taxon>
        <taxon>Pentapetalae</taxon>
        <taxon>rosids</taxon>
        <taxon>malvids</taxon>
        <taxon>Malvales</taxon>
        <taxon>Malvaceae</taxon>
        <taxon>Malvoideae</taxon>
        <taxon>Hibiscus</taxon>
    </lineage>
</organism>
<feature type="region of interest" description="Disordered" evidence="2">
    <location>
        <begin position="108"/>
        <end position="128"/>
    </location>
</feature>
<sequence length="248" mass="27087">MNLGALGLPAYRTFSLEELEIATNNFDTTAFMGEGSQGQKAMVDARLHGRNAYRLRLGVAKGIQFLYTGLVPGVYSNHLKITNILMDQNFVAKISSYNLPLLAENVEKGGHGTSAPPKDPSTSTSVNKGASKIRCLTKTVTFGFGSMTENQVQILKNQLKAIMATEDTTRRRVADPAVRTSCSDQSLKTMMEICVRCVVKEPAGRPSVDDVVWNLQFAAQVEDAWSREGSSSSPGSPFEPPHLRFAFH</sequence>
<gene>
    <name evidence="3" type="ORF">V6N11_019184</name>
</gene>
<dbReference type="SUPFAM" id="SSF56112">
    <property type="entry name" value="Protein kinase-like (PK-like)"/>
    <property type="match status" value="1"/>
</dbReference>
<dbReference type="Proteomes" id="UP001396334">
    <property type="component" value="Unassembled WGS sequence"/>
</dbReference>
<keyword evidence="4" id="KW-1185">Reference proteome</keyword>
<dbReference type="EMBL" id="JBBPBN010000028">
    <property type="protein sequence ID" value="KAK9006853.1"/>
    <property type="molecule type" value="Genomic_DNA"/>
</dbReference>
<evidence type="ECO:0000313" key="4">
    <source>
        <dbReference type="Proteomes" id="UP001396334"/>
    </source>
</evidence>
<dbReference type="InterPro" id="IPR051824">
    <property type="entry name" value="LRR_Rcpt-Like_S/T_Kinase"/>
</dbReference>
<dbReference type="PANTHER" id="PTHR48006:SF84">
    <property type="entry name" value="REPEAT TRANSMEMBRANE PROTEIN KINASE, PUTATIVE, EXPRESSED-RELATED"/>
    <property type="match status" value="1"/>
</dbReference>
<evidence type="ECO:0000256" key="2">
    <source>
        <dbReference type="SAM" id="MobiDB-lite"/>
    </source>
</evidence>
<dbReference type="Gene3D" id="1.10.510.10">
    <property type="entry name" value="Transferase(Phosphotransferase) domain 1"/>
    <property type="match status" value="1"/>
</dbReference>
<reference evidence="3 4" key="1">
    <citation type="journal article" date="2024" name="G3 (Bethesda)">
        <title>Genome assembly of Hibiscus sabdariffa L. provides insights into metabolisms of medicinal natural products.</title>
        <authorList>
            <person name="Kim T."/>
        </authorList>
    </citation>
    <scope>NUCLEOTIDE SEQUENCE [LARGE SCALE GENOMIC DNA]</scope>
    <source>
        <strain evidence="3">TK-2024</strain>
        <tissue evidence="3">Old leaves</tissue>
    </source>
</reference>
<evidence type="ECO:0000313" key="3">
    <source>
        <dbReference type="EMBL" id="KAK9006853.1"/>
    </source>
</evidence>
<dbReference type="InterPro" id="IPR011009">
    <property type="entry name" value="Kinase-like_dom_sf"/>
</dbReference>
<name>A0ABR2R1M0_9ROSI</name>
<comment type="caution">
    <text evidence="3">The sequence shown here is derived from an EMBL/GenBank/DDBJ whole genome shotgun (WGS) entry which is preliminary data.</text>
</comment>